<evidence type="ECO:0000313" key="2">
    <source>
        <dbReference type="Proteomes" id="UP000306196"/>
    </source>
</evidence>
<dbReference type="InterPro" id="IPR012657">
    <property type="entry name" value="23S_rRNA-intervening_sequence"/>
</dbReference>
<reference evidence="1 2" key="1">
    <citation type="submission" date="2019-05" db="EMBL/GenBank/DDBJ databases">
        <title>Verrucobacter flavum gen. nov., sp. nov. a new member of the family Verrucomicrobiaceae.</title>
        <authorList>
            <person name="Szuroczki S."/>
            <person name="Abbaszade G."/>
            <person name="Szabo A."/>
            <person name="Felfoldi T."/>
            <person name="Schumann P."/>
            <person name="Boka K."/>
            <person name="Keki Z."/>
            <person name="Toumi M."/>
            <person name="Toth E."/>
        </authorList>
    </citation>
    <scope>NUCLEOTIDE SEQUENCE [LARGE SCALE GENOMIC DNA]</scope>
    <source>
        <strain evidence="1 2">MG-N-17</strain>
    </source>
</reference>
<organism evidence="1 2">
    <name type="scientific">Phragmitibacter flavus</name>
    <dbReference type="NCBI Taxonomy" id="2576071"/>
    <lineage>
        <taxon>Bacteria</taxon>
        <taxon>Pseudomonadati</taxon>
        <taxon>Verrucomicrobiota</taxon>
        <taxon>Verrucomicrobiia</taxon>
        <taxon>Verrucomicrobiales</taxon>
        <taxon>Verrucomicrobiaceae</taxon>
        <taxon>Phragmitibacter</taxon>
    </lineage>
</organism>
<dbReference type="PANTHER" id="PTHR38471:SF2">
    <property type="entry name" value="FOUR HELIX BUNDLE PROTEIN"/>
    <property type="match status" value="1"/>
</dbReference>
<dbReference type="EMBL" id="VAUV01000022">
    <property type="protein sequence ID" value="TLD68585.1"/>
    <property type="molecule type" value="Genomic_DNA"/>
</dbReference>
<dbReference type="PIRSF" id="PIRSF035652">
    <property type="entry name" value="CHP02436"/>
    <property type="match status" value="1"/>
</dbReference>
<evidence type="ECO:0000313" key="1">
    <source>
        <dbReference type="EMBL" id="TLD68585.1"/>
    </source>
</evidence>
<dbReference type="PANTHER" id="PTHR38471">
    <property type="entry name" value="FOUR HELIX BUNDLE PROTEIN"/>
    <property type="match status" value="1"/>
</dbReference>
<sequence>MKDKEDLPADNLGARTKRFALDIIDGYTSLPPTEVARVLGRQILRSGTSVGSHYREASRSRSDAEFVSKLEVALQELEETRYWLELLLESSQAKPTIITPLHSESTELIAIFTTIVRNRKNSR</sequence>
<comment type="caution">
    <text evidence="1">The sequence shown here is derived from an EMBL/GenBank/DDBJ whole genome shotgun (WGS) entry which is preliminary data.</text>
</comment>
<name>A0A5R8K9J7_9BACT</name>
<proteinExistence type="predicted"/>
<dbReference type="NCBIfam" id="TIGR02436">
    <property type="entry name" value="four helix bundle protein"/>
    <property type="match status" value="1"/>
</dbReference>
<dbReference type="AlphaFoldDB" id="A0A5R8K9J7"/>
<gene>
    <name evidence="1" type="ORF">FEM03_21950</name>
</gene>
<protein>
    <submittedName>
        <fullName evidence="1">Four helix bundle protein</fullName>
    </submittedName>
</protein>
<dbReference type="InterPro" id="IPR036583">
    <property type="entry name" value="23S_rRNA_IVS_sf"/>
</dbReference>
<dbReference type="Proteomes" id="UP000306196">
    <property type="component" value="Unassembled WGS sequence"/>
</dbReference>
<dbReference type="SUPFAM" id="SSF158446">
    <property type="entry name" value="IVS-encoded protein-like"/>
    <property type="match status" value="1"/>
</dbReference>
<accession>A0A5R8K9J7</accession>
<dbReference type="Pfam" id="PF05635">
    <property type="entry name" value="23S_rRNA_IVP"/>
    <property type="match status" value="1"/>
</dbReference>
<dbReference type="RefSeq" id="WP_138088462.1">
    <property type="nucleotide sequence ID" value="NZ_VAUV01000022.1"/>
</dbReference>
<dbReference type="Gene3D" id="1.20.1440.60">
    <property type="entry name" value="23S rRNA-intervening sequence"/>
    <property type="match status" value="1"/>
</dbReference>
<keyword evidence="2" id="KW-1185">Reference proteome</keyword>
<dbReference type="OrthoDB" id="285993at2"/>